<reference evidence="3" key="1">
    <citation type="submission" date="2021-04" db="EMBL/GenBank/DDBJ databases">
        <title>Luteolibacter sp. 32A isolated from the skin of an Anderson's salamander (Ambystoma andersonii).</title>
        <authorList>
            <person name="Spergser J."/>
            <person name="Busse H.-J."/>
        </authorList>
    </citation>
    <scope>NUCLEOTIDE SEQUENCE</scope>
    <source>
        <strain evidence="3">32A</strain>
    </source>
</reference>
<feature type="transmembrane region" description="Helical" evidence="2">
    <location>
        <begin position="503"/>
        <end position="521"/>
    </location>
</feature>
<feature type="transmembrane region" description="Helical" evidence="2">
    <location>
        <begin position="372"/>
        <end position="402"/>
    </location>
</feature>
<keyword evidence="4" id="KW-1185">Reference proteome</keyword>
<dbReference type="GO" id="GO:0004623">
    <property type="term" value="F:phospholipase A2 activity"/>
    <property type="evidence" value="ECO:0007669"/>
    <property type="project" value="TreeGrafter"/>
</dbReference>
<dbReference type="GO" id="GO:0046475">
    <property type="term" value="P:glycerophospholipid catabolic process"/>
    <property type="evidence" value="ECO:0007669"/>
    <property type="project" value="TreeGrafter"/>
</dbReference>
<dbReference type="KEGG" id="lamb:KBB96_05185"/>
<gene>
    <name evidence="3" type="ORF">KBB96_05185</name>
</gene>
<dbReference type="PANTHER" id="PTHR10728:SF40">
    <property type="entry name" value="PATATIN FAMILY PROTEIN"/>
    <property type="match status" value="1"/>
</dbReference>
<keyword evidence="2" id="KW-0472">Membrane</keyword>
<dbReference type="EMBL" id="CP073100">
    <property type="protein sequence ID" value="QUE52286.1"/>
    <property type="molecule type" value="Genomic_DNA"/>
</dbReference>
<feature type="transmembrane region" description="Helical" evidence="2">
    <location>
        <begin position="566"/>
        <end position="586"/>
    </location>
</feature>
<evidence type="ECO:0000256" key="2">
    <source>
        <dbReference type="SAM" id="Phobius"/>
    </source>
</evidence>
<sequence>MPPSPTSTLDKASQEKEAAHALWVQLETRIAVQSLHQCSGDEETAVKSIVSLFATTRDLLTHYPLATGFEKLALEIINETVRRYTSRWHRWMIASDAVRDEKGEPRLEFADEWTRKNFRTELEDLRGKLTLYAQELKCLATGQPPAEGATWPQDLEALRQRMIPKPVPLGKPIKAGIRIPFLLRESPGDPSQKSLPREAINDAEAKAIHKLRMARQSPGHPIHEETPSIMDACGLALSGGGIRSATFALGIVQVLAKRGLLGQFDYLSTVSGGGYFGAFLGSYLGTSAPANNQPADDNYAKRVEALFDRPSSKDETTVHPPHPATSLPSTTPPSTDATTANPPETRAIRHLRNHSTYLLDGSPAERGVGIGIVLAGALFNLLILLPIPLLAALLTLVLYHLGFWGGGQQPIGTSWMPDLGTGSTWLLLVPASLLLIALLIFPVIKTRLVKSGRLPNWEGWVVAFFSCTAVALILWSIPLGFHFYEWINSDHWLNDAKSFKSRLEPVLLVFGITGFAGLSTLASKLKLSGWKGLALRLSAIVAFPLLYLWLYWMITSLMISGPHATGWIWGFTSATTVLIAWAGWGVDVNTYSPHHYYRKKLCECFLLRNQIAPGSPPEISASELVLLSELSSTCATPYHLINATLNLPTSKERELRGRLGDFFVFSQHHCGSPVSGYYPTKALEQADPLLDLGTAMAISGAAASSNMCWQTKPTYRMAMTLANVRLGYWLRNPIGGSEKAGKSPRPGPFWLLREMFSVRMDEKQSYLNLSDGGHIENLAAYELLRRRCKFIVCVDGGCEPDMGCRDLMRLERYAAVDLGITMHYDIADLELQANGYSRSYAVMVKIDYSPPRTEAERTKRKSHDAEWGWLLYIKLAMVGYAKGYVMDYKRDHPSFPHETTGDQIYDEAQFEAYRSLGEAAASSILTARILGGNVNDPSLKEWFQGLASSMLPDNDEIFRPVVDTPSPPSSRS</sequence>
<keyword evidence="2" id="KW-0812">Transmembrane</keyword>
<dbReference type="Proteomes" id="UP000676169">
    <property type="component" value="Chromosome"/>
</dbReference>
<organism evidence="3 4">
    <name type="scientific">Luteolibacter ambystomatis</name>
    <dbReference type="NCBI Taxonomy" id="2824561"/>
    <lineage>
        <taxon>Bacteria</taxon>
        <taxon>Pseudomonadati</taxon>
        <taxon>Verrucomicrobiota</taxon>
        <taxon>Verrucomicrobiia</taxon>
        <taxon>Verrucomicrobiales</taxon>
        <taxon>Verrucomicrobiaceae</taxon>
        <taxon>Luteolibacter</taxon>
    </lineage>
</organism>
<dbReference type="AlphaFoldDB" id="A0A975PGI7"/>
<feature type="compositionally biased region" description="Low complexity" evidence="1">
    <location>
        <begin position="324"/>
        <end position="342"/>
    </location>
</feature>
<dbReference type="RefSeq" id="WP_211633102.1">
    <property type="nucleotide sequence ID" value="NZ_CP073100.1"/>
</dbReference>
<dbReference type="Gene3D" id="3.40.1090.10">
    <property type="entry name" value="Cytosolic phospholipase A2 catalytic domain"/>
    <property type="match status" value="2"/>
</dbReference>
<dbReference type="PANTHER" id="PTHR10728">
    <property type="entry name" value="CYTOSOLIC PHOSPHOLIPASE A2"/>
    <property type="match status" value="1"/>
</dbReference>
<evidence type="ECO:0000313" key="4">
    <source>
        <dbReference type="Proteomes" id="UP000676169"/>
    </source>
</evidence>
<evidence type="ECO:0000313" key="3">
    <source>
        <dbReference type="EMBL" id="QUE52286.1"/>
    </source>
</evidence>
<accession>A0A975PGI7</accession>
<protein>
    <submittedName>
        <fullName evidence="3">Patatin-like phospholipase family protein</fullName>
    </submittedName>
</protein>
<dbReference type="InterPro" id="IPR016035">
    <property type="entry name" value="Acyl_Trfase/lysoPLipase"/>
</dbReference>
<name>A0A975PGI7_9BACT</name>
<proteinExistence type="predicted"/>
<dbReference type="GO" id="GO:0005829">
    <property type="term" value="C:cytosol"/>
    <property type="evidence" value="ECO:0007669"/>
    <property type="project" value="TreeGrafter"/>
</dbReference>
<dbReference type="SUPFAM" id="SSF52151">
    <property type="entry name" value="FabD/lysophospholipase-like"/>
    <property type="match status" value="1"/>
</dbReference>
<feature type="region of interest" description="Disordered" evidence="1">
    <location>
        <begin position="310"/>
        <end position="342"/>
    </location>
</feature>
<feature type="transmembrane region" description="Helical" evidence="2">
    <location>
        <begin position="533"/>
        <end position="554"/>
    </location>
</feature>
<evidence type="ECO:0000256" key="1">
    <source>
        <dbReference type="SAM" id="MobiDB-lite"/>
    </source>
</evidence>
<feature type="transmembrane region" description="Helical" evidence="2">
    <location>
        <begin position="461"/>
        <end position="483"/>
    </location>
</feature>
<keyword evidence="2" id="KW-1133">Transmembrane helix</keyword>
<feature type="transmembrane region" description="Helical" evidence="2">
    <location>
        <begin position="422"/>
        <end position="441"/>
    </location>
</feature>